<dbReference type="PANTHER" id="PTHR42693:SF42">
    <property type="entry name" value="ARYLSULFATASE G"/>
    <property type="match status" value="1"/>
</dbReference>
<keyword evidence="5" id="KW-0378">Hydrolase</keyword>
<evidence type="ECO:0000313" key="11">
    <source>
        <dbReference type="Proteomes" id="UP001354989"/>
    </source>
</evidence>
<evidence type="ECO:0000256" key="7">
    <source>
        <dbReference type="SAM" id="MobiDB-lite"/>
    </source>
</evidence>
<evidence type="ECO:0000256" key="6">
    <source>
        <dbReference type="ARBA" id="ARBA00022837"/>
    </source>
</evidence>
<evidence type="ECO:0000256" key="2">
    <source>
        <dbReference type="ARBA" id="ARBA00008779"/>
    </source>
</evidence>
<dbReference type="InterPro" id="IPR050738">
    <property type="entry name" value="Sulfatase"/>
</dbReference>
<dbReference type="SUPFAM" id="SSF53649">
    <property type="entry name" value="Alkaline phosphatase-like"/>
    <property type="match status" value="1"/>
</dbReference>
<keyword evidence="11" id="KW-1185">Reference proteome</keyword>
<dbReference type="Gene3D" id="3.40.720.10">
    <property type="entry name" value="Alkaline Phosphatase, subunit A"/>
    <property type="match status" value="1"/>
</dbReference>
<dbReference type="Proteomes" id="UP001354989">
    <property type="component" value="Chromosome"/>
</dbReference>
<dbReference type="Gene3D" id="3.30.1120.10">
    <property type="match status" value="1"/>
</dbReference>
<keyword evidence="4 8" id="KW-0732">Signal</keyword>
<reference evidence="10 11" key="1">
    <citation type="submission" date="2021-12" db="EMBL/GenBank/DDBJ databases">
        <title>Genome sequencing of bacteria with rrn-lacking chromosome and rrn-plasmid.</title>
        <authorList>
            <person name="Anda M."/>
            <person name="Iwasaki W."/>
        </authorList>
    </citation>
    <scope>NUCLEOTIDE SEQUENCE [LARGE SCALE GENOMIC DNA]</scope>
    <source>
        <strain evidence="10 11">NBRC 101262</strain>
    </source>
</reference>
<keyword evidence="6" id="KW-0106">Calcium</keyword>
<dbReference type="InterPro" id="IPR000917">
    <property type="entry name" value="Sulfatase_N"/>
</dbReference>
<dbReference type="CDD" id="cd16144">
    <property type="entry name" value="ARS_like"/>
    <property type="match status" value="1"/>
</dbReference>
<feature type="domain" description="Sulfatase N-terminal" evidence="9">
    <location>
        <begin position="36"/>
        <end position="363"/>
    </location>
</feature>
<organism evidence="10 11">
    <name type="scientific">Persicobacter psychrovividus</name>
    <dbReference type="NCBI Taxonomy" id="387638"/>
    <lineage>
        <taxon>Bacteria</taxon>
        <taxon>Pseudomonadati</taxon>
        <taxon>Bacteroidota</taxon>
        <taxon>Cytophagia</taxon>
        <taxon>Cytophagales</taxon>
        <taxon>Persicobacteraceae</taxon>
        <taxon>Persicobacter</taxon>
    </lineage>
</organism>
<proteinExistence type="inferred from homology"/>
<dbReference type="EMBL" id="AP025292">
    <property type="protein sequence ID" value="BDC99173.1"/>
    <property type="molecule type" value="Genomic_DNA"/>
</dbReference>
<dbReference type="Pfam" id="PF00884">
    <property type="entry name" value="Sulfatase"/>
    <property type="match status" value="1"/>
</dbReference>
<comment type="cofactor">
    <cofactor evidence="1">
        <name>Ca(2+)</name>
        <dbReference type="ChEBI" id="CHEBI:29108"/>
    </cofactor>
</comment>
<evidence type="ECO:0000313" key="10">
    <source>
        <dbReference type="EMBL" id="BDC99173.1"/>
    </source>
</evidence>
<evidence type="ECO:0000259" key="9">
    <source>
        <dbReference type="Pfam" id="PF00884"/>
    </source>
</evidence>
<comment type="similarity">
    <text evidence="2">Belongs to the sulfatase family.</text>
</comment>
<dbReference type="InterPro" id="IPR017850">
    <property type="entry name" value="Alkaline_phosphatase_core_sf"/>
</dbReference>
<dbReference type="PANTHER" id="PTHR42693">
    <property type="entry name" value="ARYLSULFATASE FAMILY MEMBER"/>
    <property type="match status" value="1"/>
</dbReference>
<sequence>MMRLIPFMLLMISLGACSQKSQSESQANAKSSEKRPNMVFIYVDDMGWADLSCYNNTYHESPRIDAFAEQGVRYTNAYAPAPVCSPARAGVFSGQYPARLGVTDWIPGHWRPYEKKLAVVNRTQHLPLEVETFGEALRDAGYKTGYFGKWHLGDEEEYFVDKQGFDDVVMYQGGGTYYGLNKKFYPTQQIEDSVYLTDALTNYAVDFLERNQDSTFFLVISHFAVHLPLEVPDSLYNQFKDKPHTMPVNNPWYAGMIKSLDNNVGVVLDKIDELNLADNTMIVFYSDNGGLHEPYRKEYLKYTRNQPVTSNKPLKGEKGNLYEGGIRVPMMVRWPGHTKANTVSDIPVSGIDLYPTFLEIAGVEKGNRVLDGQSMIPTFDGTSTAKDRALFWHYPVFHHGEPASAMRKGNYKVIKNYITEEVEIYDLSSDLGESKNIADQDPALTAKLVQELDNHLSEVKAELPQDNPDFDPKRRHEWGIHPDKEQNL</sequence>
<gene>
    <name evidence="10" type="primary">aslA</name>
    <name evidence="10" type="ORF">PEPS_14540</name>
</gene>
<dbReference type="RefSeq" id="WP_338396633.1">
    <property type="nucleotide sequence ID" value="NZ_AP025292.1"/>
</dbReference>
<feature type="chain" id="PRO_5045665418" evidence="8">
    <location>
        <begin position="19"/>
        <end position="488"/>
    </location>
</feature>
<accession>A0ABN6LCQ4</accession>
<feature type="signal peptide" evidence="8">
    <location>
        <begin position="1"/>
        <end position="18"/>
    </location>
</feature>
<name>A0ABN6LCQ4_9BACT</name>
<evidence type="ECO:0000256" key="1">
    <source>
        <dbReference type="ARBA" id="ARBA00001913"/>
    </source>
</evidence>
<feature type="region of interest" description="Disordered" evidence="7">
    <location>
        <begin position="461"/>
        <end position="488"/>
    </location>
</feature>
<evidence type="ECO:0000256" key="8">
    <source>
        <dbReference type="SAM" id="SignalP"/>
    </source>
</evidence>
<evidence type="ECO:0000256" key="5">
    <source>
        <dbReference type="ARBA" id="ARBA00022801"/>
    </source>
</evidence>
<evidence type="ECO:0000256" key="4">
    <source>
        <dbReference type="ARBA" id="ARBA00022729"/>
    </source>
</evidence>
<feature type="compositionally biased region" description="Basic and acidic residues" evidence="7">
    <location>
        <begin position="470"/>
        <end position="488"/>
    </location>
</feature>
<protein>
    <submittedName>
        <fullName evidence="10">Arylsulfatase</fullName>
    </submittedName>
</protein>
<keyword evidence="3" id="KW-0479">Metal-binding</keyword>
<evidence type="ECO:0000256" key="3">
    <source>
        <dbReference type="ARBA" id="ARBA00022723"/>
    </source>
</evidence>
<dbReference type="PROSITE" id="PS51257">
    <property type="entry name" value="PROKAR_LIPOPROTEIN"/>
    <property type="match status" value="1"/>
</dbReference>